<evidence type="ECO:0000313" key="3">
    <source>
        <dbReference type="Proteomes" id="UP000594008"/>
    </source>
</evidence>
<dbReference type="RefSeq" id="WP_189697431.1">
    <property type="nucleotide sequence ID" value="NZ_BMTA01000004.1"/>
</dbReference>
<feature type="compositionally biased region" description="Basic and acidic residues" evidence="1">
    <location>
        <begin position="63"/>
        <end position="83"/>
    </location>
</feature>
<accession>A0A7M2TGN2</accession>
<reference evidence="2 3" key="1">
    <citation type="submission" date="2020-10" db="EMBL/GenBank/DDBJ databases">
        <title>Streptomyces chromofuscus complate genome analysis.</title>
        <authorList>
            <person name="Anwar N."/>
        </authorList>
    </citation>
    <scope>NUCLEOTIDE SEQUENCE [LARGE SCALE GENOMIC DNA]</scope>
    <source>
        <strain evidence="2 3">DSM 40273</strain>
    </source>
</reference>
<dbReference type="KEGG" id="schf:IPT68_04280"/>
<dbReference type="EMBL" id="CP063374">
    <property type="protein sequence ID" value="QOV47910.1"/>
    <property type="molecule type" value="Genomic_DNA"/>
</dbReference>
<evidence type="ECO:0000256" key="1">
    <source>
        <dbReference type="SAM" id="MobiDB-lite"/>
    </source>
</evidence>
<name>A0A7M2TGN2_STRCW</name>
<dbReference type="Proteomes" id="UP000594008">
    <property type="component" value="Chromosome"/>
</dbReference>
<dbReference type="AlphaFoldDB" id="A0A7M2TGN2"/>
<organism evidence="2 3">
    <name type="scientific">Streptomyces chromofuscus</name>
    <dbReference type="NCBI Taxonomy" id="42881"/>
    <lineage>
        <taxon>Bacteria</taxon>
        <taxon>Bacillati</taxon>
        <taxon>Actinomycetota</taxon>
        <taxon>Actinomycetes</taxon>
        <taxon>Kitasatosporales</taxon>
        <taxon>Streptomycetaceae</taxon>
        <taxon>Streptomyces</taxon>
    </lineage>
</organism>
<keyword evidence="3" id="KW-1185">Reference proteome</keyword>
<proteinExistence type="predicted"/>
<protein>
    <submittedName>
        <fullName evidence="2">Uncharacterized protein</fullName>
    </submittedName>
</protein>
<evidence type="ECO:0000313" key="2">
    <source>
        <dbReference type="EMBL" id="QOV47910.1"/>
    </source>
</evidence>
<feature type="region of interest" description="Disordered" evidence="1">
    <location>
        <begin position="57"/>
        <end position="83"/>
    </location>
</feature>
<sequence length="83" mass="8791">MPRSTDRRTDPAAAVASLAAEAALLEGRLSLLREAIDTVDARIDAVSKALRQLQHSVAVPADGKARSDEASDTGLDHSTTRRP</sequence>
<gene>
    <name evidence="2" type="ORF">IPT68_04280</name>
</gene>